<gene>
    <name evidence="5" type="ORF">CAPTEDRAFT_215878</name>
</gene>
<dbReference type="EMBL" id="KB305155">
    <property type="protein sequence ID" value="ELU01327.1"/>
    <property type="molecule type" value="Genomic_DNA"/>
</dbReference>
<feature type="compositionally biased region" description="Polar residues" evidence="3">
    <location>
        <begin position="1909"/>
        <end position="1923"/>
    </location>
</feature>
<feature type="domain" description="B30.2/SPRY" evidence="4">
    <location>
        <begin position="1096"/>
        <end position="1292"/>
    </location>
</feature>
<keyword evidence="2" id="KW-0175">Coiled coil</keyword>
<evidence type="ECO:0000256" key="1">
    <source>
        <dbReference type="PROSITE-ProRule" id="PRU00235"/>
    </source>
</evidence>
<dbReference type="InterPro" id="IPR013320">
    <property type="entry name" value="ConA-like_dom_sf"/>
</dbReference>
<feature type="repeat" description="RCC1" evidence="1">
    <location>
        <begin position="1"/>
        <end position="53"/>
    </location>
</feature>
<dbReference type="SUPFAM" id="SSF50985">
    <property type="entry name" value="RCC1/BLIP-II"/>
    <property type="match status" value="1"/>
</dbReference>
<feature type="compositionally biased region" description="Low complexity" evidence="3">
    <location>
        <begin position="1827"/>
        <end position="1839"/>
    </location>
</feature>
<dbReference type="SUPFAM" id="SSF49899">
    <property type="entry name" value="Concanavalin A-like lectins/glucanases"/>
    <property type="match status" value="1"/>
</dbReference>
<dbReference type="EnsemblMetazoa" id="CapteT215878">
    <property type="protein sequence ID" value="CapteP215878"/>
    <property type="gene ID" value="CapteG215878"/>
</dbReference>
<dbReference type="STRING" id="283909.R7UDI3"/>
<dbReference type="Gene3D" id="2.60.120.920">
    <property type="match status" value="1"/>
</dbReference>
<evidence type="ECO:0000256" key="2">
    <source>
        <dbReference type="SAM" id="Coils"/>
    </source>
</evidence>
<dbReference type="PANTHER" id="PTHR12245:SF13">
    <property type="entry name" value="B30.2_SPRY DOMAIN-CONTAINING PROTEIN"/>
    <property type="match status" value="1"/>
</dbReference>
<dbReference type="PROSITE" id="PS50188">
    <property type="entry name" value="B302_SPRY"/>
    <property type="match status" value="1"/>
</dbReference>
<proteinExistence type="predicted"/>
<dbReference type="GO" id="GO:0019005">
    <property type="term" value="C:SCF ubiquitin ligase complex"/>
    <property type="evidence" value="ECO:0007669"/>
    <property type="project" value="TreeGrafter"/>
</dbReference>
<reference evidence="5 7" key="2">
    <citation type="journal article" date="2013" name="Nature">
        <title>Insights into bilaterian evolution from three spiralian genomes.</title>
        <authorList>
            <person name="Simakov O."/>
            <person name="Marletaz F."/>
            <person name="Cho S.J."/>
            <person name="Edsinger-Gonzales E."/>
            <person name="Havlak P."/>
            <person name="Hellsten U."/>
            <person name="Kuo D.H."/>
            <person name="Larsson T."/>
            <person name="Lv J."/>
            <person name="Arendt D."/>
            <person name="Savage R."/>
            <person name="Osoegawa K."/>
            <person name="de Jong P."/>
            <person name="Grimwood J."/>
            <person name="Chapman J.A."/>
            <person name="Shapiro H."/>
            <person name="Aerts A."/>
            <person name="Otillar R.P."/>
            <person name="Terry A.Y."/>
            <person name="Boore J.L."/>
            <person name="Grigoriev I.V."/>
            <person name="Lindberg D.R."/>
            <person name="Seaver E.C."/>
            <person name="Weisblat D.A."/>
            <person name="Putnam N.H."/>
            <person name="Rokhsar D.S."/>
        </authorList>
    </citation>
    <scope>NUCLEOTIDE SEQUENCE</scope>
    <source>
        <strain evidence="5 7">I ESC-2004</strain>
    </source>
</reference>
<feature type="compositionally biased region" description="Polar residues" evidence="3">
    <location>
        <begin position="1734"/>
        <end position="1744"/>
    </location>
</feature>
<evidence type="ECO:0000259" key="4">
    <source>
        <dbReference type="PROSITE" id="PS50188"/>
    </source>
</evidence>
<dbReference type="Pfam" id="PF00622">
    <property type="entry name" value="SPRY"/>
    <property type="match status" value="1"/>
</dbReference>
<dbReference type="OrthoDB" id="239701at2759"/>
<feature type="coiled-coil region" evidence="2">
    <location>
        <begin position="1093"/>
        <end position="1120"/>
    </location>
</feature>
<name>R7UDI3_CAPTE</name>
<dbReference type="FunFam" id="2.60.120.920:FF:000015">
    <property type="entry name" value="LOW QUALITY PROTEIN: probable E3 ubiquitin-protein ligase HERC1"/>
    <property type="match status" value="1"/>
</dbReference>
<dbReference type="Gene3D" id="2.130.10.30">
    <property type="entry name" value="Regulator of chromosome condensation 1/beta-lactamase-inhibitor protein II"/>
    <property type="match status" value="1"/>
</dbReference>
<dbReference type="InterPro" id="IPR000408">
    <property type="entry name" value="Reg_chr_condens"/>
</dbReference>
<protein>
    <recommendedName>
        <fullName evidence="4">B30.2/SPRY domain-containing protein</fullName>
    </recommendedName>
</protein>
<feature type="region of interest" description="Disordered" evidence="3">
    <location>
        <begin position="1734"/>
        <end position="1780"/>
    </location>
</feature>
<dbReference type="InterPro" id="IPR001870">
    <property type="entry name" value="B30.2/SPRY"/>
</dbReference>
<dbReference type="InterPro" id="IPR050672">
    <property type="entry name" value="FBXO45-Fsn/SPSB_families"/>
</dbReference>
<dbReference type="Proteomes" id="UP000014760">
    <property type="component" value="Unassembled WGS sequence"/>
</dbReference>
<dbReference type="GO" id="GO:0043161">
    <property type="term" value="P:proteasome-mediated ubiquitin-dependent protein catabolic process"/>
    <property type="evidence" value="ECO:0007669"/>
    <property type="project" value="TreeGrafter"/>
</dbReference>
<feature type="region of interest" description="Disordered" evidence="3">
    <location>
        <begin position="1905"/>
        <end position="1977"/>
    </location>
</feature>
<dbReference type="CDD" id="cd12881">
    <property type="entry name" value="SPRY_HERC1"/>
    <property type="match status" value="1"/>
</dbReference>
<dbReference type="SMART" id="SM00449">
    <property type="entry name" value="SPRY"/>
    <property type="match status" value="1"/>
</dbReference>
<evidence type="ECO:0000313" key="6">
    <source>
        <dbReference type="EnsemblMetazoa" id="CapteP215878"/>
    </source>
</evidence>
<accession>R7UDI3</accession>
<dbReference type="CDD" id="cd14401">
    <property type="entry name" value="UBA_HERC1"/>
    <property type="match status" value="1"/>
</dbReference>
<feature type="compositionally biased region" description="Basic and acidic residues" evidence="3">
    <location>
        <begin position="1547"/>
        <end position="1557"/>
    </location>
</feature>
<dbReference type="HOGENOM" id="CLU_232479_0_0_1"/>
<reference evidence="6" key="3">
    <citation type="submission" date="2015-06" db="UniProtKB">
        <authorList>
            <consortium name="EnsemblMetazoa"/>
        </authorList>
    </citation>
    <scope>IDENTIFICATION</scope>
</reference>
<feature type="compositionally biased region" description="Acidic residues" evidence="3">
    <location>
        <begin position="1566"/>
        <end position="1575"/>
    </location>
</feature>
<dbReference type="Pfam" id="PF00415">
    <property type="entry name" value="RCC1"/>
    <property type="match status" value="1"/>
</dbReference>
<feature type="non-terminal residue" evidence="5">
    <location>
        <position position="1"/>
    </location>
</feature>
<sequence>NEVYAWGNNAMGQCGQGHSQSPVTRPKKVMGLDGVLVHQISAGTSHSLAWTAVPRDRQVVSWHRPFCVDLQESTFSLLRSFLERYCDGFDSDQPVSPFPSKEEQEHFVLLCLRLLITHLLLALAGDVSTSLLGSQAKLLRNLLFRMMDMETPLSVQEAVNESLSIGAPLLLPPLAERMELLHTLLPQGPTCWGSLSRGQRQQVTIILNSLRDNSHVASVLGFTSGGGESVAPDNQLAGILMKTLLKNLGFHVEQCFNALSRNAEKSAEDCFGEFEGSVSPPGHLRELLASLHKHLLAHCLAHSADVSQELQGAICLLHQHLSLMFPLCGDIIERTIQLLQGQKSDNMLKIMNDILLPCPAGCMLSSLLTALLLLPVHCIRPLLHELLSLLTKLDVLNRLLPAADVLEKQEMEWPLHATPSSLDVGKIPLPEKVTRWVWLVDMERTCSLLIGRCLGGMVYGPAPSPSEKITEVTLTGPVFGNGLLASIADIERVLAAVDVWSTQQMQSPLPLPTFVQGLNDSAERHDLTLLWQLALGSAQGRSLFVFMEQWAKGKDLDTSEIDGDFFLDAVSRFLLATLLRHCGSATAQPLPGSEPSFELAEIFLYVYKMRRKLWAFHATEEIREGGSEDGDMHDDEIMHPDSTLYDQICRQIIQKCSFLLIGVQPVLKGGATKSSLSSDFALVSNLENAHGHVDSLMLAKERLRKMRWWHERLRRLNQASPSSSEQHNSALHKIASNILSILSTGMKEVDFCKLMSGDDADDPLKLAIAMACQQERAECRLEAQNQILEMLLSKSEGASLLLSVQFLFFSACFGLSSALFSESTNLYSGFHYQDGIKTARCSTQAAIQITGHRVYEQVVALQSRTADTAPLNDAAKKFLLLTIFATSVKFDVVDVSLAVSCGLLPVLSHLCASPLALCQSSCSVIFNNGTSHLDTLLTVASARALHILAVSVGWLADDLSPSVLQSVLDVLWGQADVLMESLGAGVESGRDTIENYLGDLLSLIRRIAGTLPMKRMMASSPKWTTLLLKVIGYHRSGAPIVGDTRTRLLGIHFMESVLPFCSEANPLHLKEVVGTLLDSLSAAMWSAPIAMATSNAHSEIKNLQTRIEELSSTAEETADAAETPENLVMSDMNFDPGRMFCCSIEQGHTLAHGAGGRGYGLCAMAVSSGCYQWKFLIVKENKGNEGTCVGVSKWPLKDFSHRTTSDMWLYRAYSGNLYHNGEQSLTLPGFTQGDYITCILDMHAKTISFGKNGEEPKVAFEDVDGPELFPCVMFYSSNPGEKVKITDMMVKGGPPPLLPGDPHCAPFHAVKSEALCNLLRLLHSQKAWNSVVNEALLSRLQPAGRLADRLSVSPDRSPEEPKDPDAEMSIDAQMEQEENLQKQIKKDVGSDFSALSTQIICKEIWPALVVMGGVDRGLRMGGRCVKKQSTLTGTLLGLLKKDAPCAKVLWDDTEASVRRASSSDVALSNLEPIEAPAFKPEMMTGLTTGLLDGLTKLTFISDEKILSNPLFPRPKKPMADAFKERCKTEAQQLEEKLDADIARALGEGEDHNADKKHPVVSRACESSDDDEEEGLSDFNEGMSTSLISAVREDDTPSPKEDPTPPERDPEVPVRPKEPVLNLKSSEKEFEMHLVASVQLGALKALHVLLGSSCLLDPLIIHSDMTKNDDLKDMVRNIIRQMVKRAVLPSPIKRTLSVAELERAHSVLYQASVQHQAQQSIGLKAKMEELQALTGSDPNEGQVKSSRPEPPQTSLPDLQLPNVSSLCDLPPPPSPPPVLPISREVSRSRALRSMELPSLSSRRTSPINPLLRALTSDLREPSPPWPLPRTTGEPTTTLTPSMITDPNRSASSTSPPPPPVAAPLLDMGFSLPHIMTALDSTGTSRELRASSVNALATWMIDHPFEPPASSVPSEQAASAPSNGSFPAGTVSEPPTPQQEASQNAPLQIQQRERSSCGNLRSHSLTGESPPFHVEPPEFFGDSERRHVATPEGPNSNELLSLFRRYRPRRNPQTDIRRFFHILNRSGNRDAEHLYLDSEGSIASTRGTLMADPRDAERQPYGALPLEMDEDFLDDDTMDDMLSADFHIEDLEIVSA</sequence>
<dbReference type="InterPro" id="IPR035768">
    <property type="entry name" value="SPRY_HERC1"/>
</dbReference>
<dbReference type="InterPro" id="IPR003877">
    <property type="entry name" value="SPRY_dom"/>
</dbReference>
<feature type="compositionally biased region" description="Basic and acidic residues" evidence="3">
    <location>
        <begin position="1590"/>
        <end position="1617"/>
    </location>
</feature>
<organism evidence="5">
    <name type="scientific">Capitella teleta</name>
    <name type="common">Polychaete worm</name>
    <dbReference type="NCBI Taxonomy" id="283909"/>
    <lineage>
        <taxon>Eukaryota</taxon>
        <taxon>Metazoa</taxon>
        <taxon>Spiralia</taxon>
        <taxon>Lophotrochozoa</taxon>
        <taxon>Annelida</taxon>
        <taxon>Polychaeta</taxon>
        <taxon>Sedentaria</taxon>
        <taxon>Scolecida</taxon>
        <taxon>Capitellidae</taxon>
        <taxon>Capitella</taxon>
    </lineage>
</organism>
<dbReference type="PROSITE" id="PS50012">
    <property type="entry name" value="RCC1_3"/>
    <property type="match status" value="1"/>
</dbReference>
<evidence type="ECO:0000313" key="5">
    <source>
        <dbReference type="EMBL" id="ELU01327.1"/>
    </source>
</evidence>
<dbReference type="EMBL" id="AMQN01009330">
    <property type="status" value="NOT_ANNOTATED_CDS"/>
    <property type="molecule type" value="Genomic_DNA"/>
</dbReference>
<dbReference type="InterPro" id="IPR043136">
    <property type="entry name" value="B30.2/SPRY_sf"/>
</dbReference>
<dbReference type="PANTHER" id="PTHR12245">
    <property type="entry name" value="SPRY DOMAIN CONTAINING SOCS BOX PROTEIN"/>
    <property type="match status" value="1"/>
</dbReference>
<feature type="region of interest" description="Disordered" evidence="3">
    <location>
        <begin position="1547"/>
        <end position="1617"/>
    </location>
</feature>
<evidence type="ECO:0000256" key="3">
    <source>
        <dbReference type="SAM" id="MobiDB-lite"/>
    </source>
</evidence>
<reference evidence="7" key="1">
    <citation type="submission" date="2012-12" db="EMBL/GenBank/DDBJ databases">
        <authorList>
            <person name="Hellsten U."/>
            <person name="Grimwood J."/>
            <person name="Chapman J.A."/>
            <person name="Shapiro H."/>
            <person name="Aerts A."/>
            <person name="Otillar R.P."/>
            <person name="Terry A.Y."/>
            <person name="Boore J.L."/>
            <person name="Simakov O."/>
            <person name="Marletaz F."/>
            <person name="Cho S.-J."/>
            <person name="Edsinger-Gonzales E."/>
            <person name="Havlak P."/>
            <person name="Kuo D.-H."/>
            <person name="Larsson T."/>
            <person name="Lv J."/>
            <person name="Arendt D."/>
            <person name="Savage R."/>
            <person name="Osoegawa K."/>
            <person name="de Jong P."/>
            <person name="Lindberg D.R."/>
            <person name="Seaver E.C."/>
            <person name="Weisblat D.A."/>
            <person name="Putnam N.H."/>
            <person name="Grigoriev I.V."/>
            <person name="Rokhsar D.S."/>
        </authorList>
    </citation>
    <scope>NUCLEOTIDE SEQUENCE</scope>
    <source>
        <strain evidence="7">I ESC-2004</strain>
    </source>
</reference>
<feature type="compositionally biased region" description="Pro residues" evidence="3">
    <location>
        <begin position="1768"/>
        <end position="1778"/>
    </location>
</feature>
<dbReference type="OMA" id="PHISETH"/>
<keyword evidence="7" id="KW-1185">Reference proteome</keyword>
<feature type="region of interest" description="Disordered" evidence="3">
    <location>
        <begin position="1814"/>
        <end position="1863"/>
    </location>
</feature>
<feature type="compositionally biased region" description="Polar residues" evidence="3">
    <location>
        <begin position="1936"/>
        <end position="1965"/>
    </location>
</feature>
<dbReference type="InterPro" id="IPR009091">
    <property type="entry name" value="RCC1/BLIP-II"/>
</dbReference>
<evidence type="ECO:0000313" key="7">
    <source>
        <dbReference type="Proteomes" id="UP000014760"/>
    </source>
</evidence>